<keyword evidence="4" id="KW-1133">Transmembrane helix</keyword>
<dbReference type="NCBIfam" id="NF009314">
    <property type="entry name" value="PRK12674.1-2"/>
    <property type="match status" value="1"/>
</dbReference>
<dbReference type="PANTHER" id="PTHR34703:SF1">
    <property type="entry name" value="ANTIPORTER SUBUNIT MNHG2-RELATED"/>
    <property type="match status" value="1"/>
</dbReference>
<keyword evidence="3" id="KW-0813">Transport</keyword>
<feature type="transmembrane region" description="Helical" evidence="4">
    <location>
        <begin position="6"/>
        <end position="28"/>
    </location>
</feature>
<dbReference type="RefSeq" id="WP_095372061.1">
    <property type="nucleotide sequence ID" value="NZ_CP022983.1"/>
</dbReference>
<dbReference type="NCBIfam" id="TIGR01300">
    <property type="entry name" value="CPA3_mnhG_phaG"/>
    <property type="match status" value="1"/>
</dbReference>
<evidence type="ECO:0000313" key="6">
    <source>
        <dbReference type="Proteomes" id="UP000215137"/>
    </source>
</evidence>
<keyword evidence="3" id="KW-0050">Antiport</keyword>
<organism evidence="5 6">
    <name type="scientific">Cytobacillus kochii</name>
    <dbReference type="NCBI Taxonomy" id="859143"/>
    <lineage>
        <taxon>Bacteria</taxon>
        <taxon>Bacillati</taxon>
        <taxon>Bacillota</taxon>
        <taxon>Bacilli</taxon>
        <taxon>Bacillales</taxon>
        <taxon>Bacillaceae</taxon>
        <taxon>Cytobacillus</taxon>
    </lineage>
</organism>
<sequence>MIEIANIIIVIFIILGAFFHLIAALGVIRLPDVYTRNHAASKAATLGVLCILLAAFFYFYFHESEFNTRVLLCIVFMFLTAPVAGHLLGRAAYHHGVKMEGSKVDDYQEYLEIKKSNEQQKYEEFKKKLGKNL</sequence>
<evidence type="ECO:0000313" key="5">
    <source>
        <dbReference type="EMBL" id="ASV68491.1"/>
    </source>
</evidence>
<accession>A0A248TK10</accession>
<dbReference type="GO" id="GO:0015385">
    <property type="term" value="F:sodium:proton antiporter activity"/>
    <property type="evidence" value="ECO:0007669"/>
    <property type="project" value="TreeGrafter"/>
</dbReference>
<dbReference type="AlphaFoldDB" id="A0A248TK10"/>
<gene>
    <name evidence="5" type="ORF">CKF48_14970</name>
</gene>
<evidence type="ECO:0000256" key="4">
    <source>
        <dbReference type="SAM" id="Phobius"/>
    </source>
</evidence>
<evidence type="ECO:0000256" key="3">
    <source>
        <dbReference type="ARBA" id="ARBA00022449"/>
    </source>
</evidence>
<dbReference type="KEGG" id="bko:CKF48_14970"/>
<name>A0A248TK10_9BACI</name>
<reference evidence="5 6" key="1">
    <citation type="submission" date="2017-08" db="EMBL/GenBank/DDBJ databases">
        <title>Complete Genome Sequence of Bacillus kochii Oregon-R-modENCODE STRAIN BDGP4, isolated from Drosophila melanogaster gut.</title>
        <authorList>
            <person name="Wan K.H."/>
            <person name="Yu C."/>
            <person name="Park S."/>
            <person name="Hammonds A.S."/>
            <person name="Booth B.W."/>
            <person name="Celniker S.E."/>
        </authorList>
    </citation>
    <scope>NUCLEOTIDE SEQUENCE [LARGE SCALE GENOMIC DNA]</scope>
    <source>
        <strain evidence="5 6">BDGP4</strain>
    </source>
</reference>
<dbReference type="OrthoDB" id="9806575at2"/>
<dbReference type="InterPro" id="IPR005133">
    <property type="entry name" value="PhaG_MnhG_YufB"/>
</dbReference>
<proteinExistence type="inferred from homology"/>
<keyword evidence="6" id="KW-1185">Reference proteome</keyword>
<dbReference type="Proteomes" id="UP000215137">
    <property type="component" value="Chromosome"/>
</dbReference>
<feature type="transmembrane region" description="Helical" evidence="4">
    <location>
        <begin position="40"/>
        <end position="60"/>
    </location>
</feature>
<evidence type="ECO:0000256" key="2">
    <source>
        <dbReference type="ARBA" id="ARBA00008404"/>
    </source>
</evidence>
<comment type="subcellular location">
    <subcellularLocation>
        <location evidence="1">Membrane</location>
        <topology evidence="1">Multi-pass membrane protein</topology>
    </subcellularLocation>
</comment>
<keyword evidence="4" id="KW-0472">Membrane</keyword>
<dbReference type="GO" id="GO:0016020">
    <property type="term" value="C:membrane"/>
    <property type="evidence" value="ECO:0007669"/>
    <property type="project" value="UniProtKB-SubCell"/>
</dbReference>
<keyword evidence="4" id="KW-0812">Transmembrane</keyword>
<protein>
    <submittedName>
        <fullName evidence="5">Na+/H+ antiporter subunit G</fullName>
    </submittedName>
</protein>
<evidence type="ECO:0000256" key="1">
    <source>
        <dbReference type="ARBA" id="ARBA00004141"/>
    </source>
</evidence>
<dbReference type="EMBL" id="CP022983">
    <property type="protein sequence ID" value="ASV68491.1"/>
    <property type="molecule type" value="Genomic_DNA"/>
</dbReference>
<comment type="similarity">
    <text evidence="2">Belongs to the CPA3 antiporters (TC 2.A.63) subunit G family.</text>
</comment>
<feature type="transmembrane region" description="Helical" evidence="4">
    <location>
        <begin position="66"/>
        <end position="89"/>
    </location>
</feature>
<dbReference type="Pfam" id="PF03334">
    <property type="entry name" value="PhaG_MnhG_YufB"/>
    <property type="match status" value="1"/>
</dbReference>
<dbReference type="PANTHER" id="PTHR34703">
    <property type="entry name" value="ANTIPORTER SUBUNIT MNHG2-RELATED"/>
    <property type="match status" value="1"/>
</dbReference>